<organism evidence="1 2">
    <name type="scientific">Microbacterium mangrovi</name>
    <dbReference type="NCBI Taxonomy" id="1348253"/>
    <lineage>
        <taxon>Bacteria</taxon>
        <taxon>Bacillati</taxon>
        <taxon>Actinomycetota</taxon>
        <taxon>Actinomycetes</taxon>
        <taxon>Micrococcales</taxon>
        <taxon>Microbacteriaceae</taxon>
        <taxon>Microbacterium</taxon>
    </lineage>
</organism>
<comment type="caution">
    <text evidence="1">The sequence shown here is derived from an EMBL/GenBank/DDBJ whole genome shotgun (WGS) entry which is preliminary data.</text>
</comment>
<evidence type="ECO:0000313" key="2">
    <source>
        <dbReference type="Proteomes" id="UP000031030"/>
    </source>
</evidence>
<dbReference type="RefSeq" id="WP_039397853.1">
    <property type="nucleotide sequence ID" value="NZ_JTDK01000006.1"/>
</dbReference>
<accession>A0A0B2ABC8</accession>
<name>A0A0B2ABC8_9MICO</name>
<dbReference type="AlphaFoldDB" id="A0A0B2ABC8"/>
<proteinExistence type="predicted"/>
<dbReference type="OrthoDB" id="10003721at2"/>
<dbReference type="Proteomes" id="UP000031030">
    <property type="component" value="Unassembled WGS sequence"/>
</dbReference>
<gene>
    <name evidence="1" type="ORF">LK09_08530</name>
</gene>
<keyword evidence="2" id="KW-1185">Reference proteome</keyword>
<sequence length="71" mass="7974">MNSTAYTATLLDQHRAAELDRSNALRRRHAEQLGVADAPARIGFAASMRRRIRGREAARQAARSHRVAHVR</sequence>
<dbReference type="EMBL" id="JTDK01000006">
    <property type="protein sequence ID" value="KHK98892.1"/>
    <property type="molecule type" value="Genomic_DNA"/>
</dbReference>
<reference evidence="1 2" key="1">
    <citation type="submission" date="2014-11" db="EMBL/GenBank/DDBJ databases">
        <title>Genome sequence of Microbacterium mangrovi MUSC 115(T).</title>
        <authorList>
            <person name="Lee L.-H."/>
        </authorList>
    </citation>
    <scope>NUCLEOTIDE SEQUENCE [LARGE SCALE GENOMIC DNA]</scope>
    <source>
        <strain evidence="1 2">MUSC 115</strain>
    </source>
</reference>
<evidence type="ECO:0000313" key="1">
    <source>
        <dbReference type="EMBL" id="KHK98892.1"/>
    </source>
</evidence>
<protein>
    <submittedName>
        <fullName evidence="1">Uncharacterized protein</fullName>
    </submittedName>
</protein>